<dbReference type="AlphaFoldDB" id="K6YE44"/>
<dbReference type="EMBL" id="BAEN01000071">
    <property type="protein sequence ID" value="GAC16432.1"/>
    <property type="molecule type" value="Genomic_DNA"/>
</dbReference>
<reference evidence="2 3" key="1">
    <citation type="journal article" date="2017" name="Antonie Van Leeuwenhoek">
        <title>Rhizobium rhizosphaerae sp. nov., a novel species isolated from rice rhizosphere.</title>
        <authorList>
            <person name="Zhao J.J."/>
            <person name="Zhang J."/>
            <person name="Zhang R.J."/>
            <person name="Zhang C.W."/>
            <person name="Yin H.Q."/>
            <person name="Zhang X.X."/>
        </authorList>
    </citation>
    <scope>NUCLEOTIDE SEQUENCE [LARGE SCALE GENOMIC DNA]</scope>
    <source>
        <strain evidence="2 3">E3</strain>
    </source>
</reference>
<dbReference type="InterPro" id="IPR053521">
    <property type="entry name" value="McjB-like"/>
</dbReference>
<keyword evidence="3" id="KW-1185">Reference proteome</keyword>
<gene>
    <name evidence="2" type="ORF">GLIP_3821</name>
</gene>
<dbReference type="Proteomes" id="UP000006334">
    <property type="component" value="Unassembled WGS sequence"/>
</dbReference>
<proteinExistence type="predicted"/>
<accession>K6YE44</accession>
<organism evidence="2 3">
    <name type="scientific">Aliiglaciecola lipolytica E3</name>
    <dbReference type="NCBI Taxonomy" id="1127673"/>
    <lineage>
        <taxon>Bacteria</taxon>
        <taxon>Pseudomonadati</taxon>
        <taxon>Pseudomonadota</taxon>
        <taxon>Gammaproteobacteria</taxon>
        <taxon>Alteromonadales</taxon>
        <taxon>Alteromonadaceae</taxon>
        <taxon>Aliiglaciecola</taxon>
    </lineage>
</organism>
<name>K6YE44_9ALTE</name>
<evidence type="ECO:0000259" key="1">
    <source>
        <dbReference type="Pfam" id="PF13471"/>
    </source>
</evidence>
<evidence type="ECO:0000313" key="2">
    <source>
        <dbReference type="EMBL" id="GAC16432.1"/>
    </source>
</evidence>
<dbReference type="Pfam" id="PF13471">
    <property type="entry name" value="Transglut_core3"/>
    <property type="match status" value="1"/>
</dbReference>
<dbReference type="STRING" id="1127673.GLIP_3821"/>
<comment type="caution">
    <text evidence="2">The sequence shown here is derived from an EMBL/GenBank/DDBJ whole genome shotgun (WGS) entry which is preliminary data.</text>
</comment>
<dbReference type="NCBIfam" id="NF033537">
    <property type="entry name" value="lasso_biosyn_B2"/>
    <property type="match status" value="1"/>
</dbReference>
<dbReference type="RefSeq" id="WP_008846234.1">
    <property type="nucleotide sequence ID" value="NZ_BAEN01000071.1"/>
</dbReference>
<dbReference type="OrthoDB" id="6388335at2"/>
<evidence type="ECO:0000313" key="3">
    <source>
        <dbReference type="Proteomes" id="UP000006334"/>
    </source>
</evidence>
<protein>
    <recommendedName>
        <fullName evidence="1">Microcin J25-processing protein McjB C-terminal domain-containing protein</fullName>
    </recommendedName>
</protein>
<feature type="domain" description="Microcin J25-processing protein McjB C-terminal" evidence="1">
    <location>
        <begin position="39"/>
        <end position="133"/>
    </location>
</feature>
<dbReference type="InterPro" id="IPR032708">
    <property type="entry name" value="McjB_C"/>
</dbReference>
<sequence>MSSLSTILKAYWLLAKWDYKISKQPYAKWKSDLDSNSVDLSSSPNQRFDAYPQQQYVQVAQLFGKVTRHHYRKMNCLRRCMALKELLISMHMPSNLHIGVRFAPELQAHSWLSVNGFIINDSKEVVSTYTEITNKSQFFQTSISTL</sequence>